<sequence>MPLFLEQPSYGPRGPDGQGWNRLSLNAHFDTRHQCGLMPTTYAALYESTRGLQSWGPYERCSSGGHCSACPVQRLHLERDGVDWPADSPLLLARVRPLPLSRGLMFADPAAGRSTLHLRTWRGEDVDVEADWRTVRNSPGLRLGRAFWDEEGHAFWLVRSNPAAASAVVRTRRFQSHTRHALYGNDGGRRLALLSCHGGCAHDEDHLRLLAADLAGGRPIGSQDSAVLPERLPAVPGIEFGHVDGRTVLQRDASPGYPSSTTYISWAAPADMTVVTALLAHAVRLTGH</sequence>
<gene>
    <name evidence="1" type="ORF">GCM10023082_03930</name>
</gene>
<evidence type="ECO:0000313" key="2">
    <source>
        <dbReference type="Proteomes" id="UP001499884"/>
    </source>
</evidence>
<proteinExistence type="predicted"/>
<keyword evidence="2" id="KW-1185">Reference proteome</keyword>
<comment type="caution">
    <text evidence="1">The sequence shown here is derived from an EMBL/GenBank/DDBJ whole genome shotgun (WGS) entry which is preliminary data.</text>
</comment>
<name>A0ABP7DUA1_9ACTN</name>
<dbReference type="RefSeq" id="WP_345640219.1">
    <property type="nucleotide sequence ID" value="NZ_BAABEP010000002.1"/>
</dbReference>
<reference evidence="2" key="1">
    <citation type="journal article" date="2019" name="Int. J. Syst. Evol. Microbiol.">
        <title>The Global Catalogue of Microorganisms (GCM) 10K type strain sequencing project: providing services to taxonomists for standard genome sequencing and annotation.</title>
        <authorList>
            <consortium name="The Broad Institute Genomics Platform"/>
            <consortium name="The Broad Institute Genome Sequencing Center for Infectious Disease"/>
            <person name="Wu L."/>
            <person name="Ma J."/>
        </authorList>
    </citation>
    <scope>NUCLEOTIDE SEQUENCE [LARGE SCALE GENOMIC DNA]</scope>
    <source>
        <strain evidence="2">JCM 30846</strain>
    </source>
</reference>
<dbReference type="Proteomes" id="UP001499884">
    <property type="component" value="Unassembled WGS sequence"/>
</dbReference>
<evidence type="ECO:0000313" key="1">
    <source>
        <dbReference type="EMBL" id="GAA3709188.1"/>
    </source>
</evidence>
<accession>A0ABP7DUA1</accession>
<dbReference type="EMBL" id="BAABEP010000002">
    <property type="protein sequence ID" value="GAA3709188.1"/>
    <property type="molecule type" value="Genomic_DNA"/>
</dbReference>
<organism evidence="1 2">
    <name type="scientific">Streptomyces tremellae</name>
    <dbReference type="NCBI Taxonomy" id="1124239"/>
    <lineage>
        <taxon>Bacteria</taxon>
        <taxon>Bacillati</taxon>
        <taxon>Actinomycetota</taxon>
        <taxon>Actinomycetes</taxon>
        <taxon>Kitasatosporales</taxon>
        <taxon>Streptomycetaceae</taxon>
        <taxon>Streptomyces</taxon>
    </lineage>
</organism>
<protein>
    <submittedName>
        <fullName evidence="1">Uncharacterized protein</fullName>
    </submittedName>
</protein>